<evidence type="ECO:0000313" key="20">
    <source>
        <dbReference type="EMBL" id="OAG29280.1"/>
    </source>
</evidence>
<evidence type="ECO:0000256" key="6">
    <source>
        <dbReference type="ARBA" id="ARBA00022705"/>
    </source>
</evidence>
<dbReference type="GO" id="GO:0000166">
    <property type="term" value="F:nucleotide binding"/>
    <property type="evidence" value="ECO:0007669"/>
    <property type="project" value="InterPro"/>
</dbReference>
<comment type="cofactor">
    <cofactor evidence="15">
        <name>[4Fe-4S] cluster</name>
        <dbReference type="ChEBI" id="CHEBI:49883"/>
    </cofactor>
</comment>
<keyword evidence="6 15" id="KW-0235">DNA replication</keyword>
<dbReference type="EMBL" id="LTDL01000041">
    <property type="protein sequence ID" value="OAG29280.1"/>
    <property type="molecule type" value="Genomic_DNA"/>
</dbReference>
<protein>
    <recommendedName>
        <fullName evidence="15">DNA polymerase epsilon catalytic subunit</fullName>
        <ecNumber evidence="15">2.7.7.7</ecNumber>
    </recommendedName>
</protein>
<keyword evidence="3 15" id="KW-0004">4Fe-4S</keyword>
<keyword evidence="4 15" id="KW-0808">Transferase</keyword>
<sequence length="1866" mass="211198">MHALMHPDNTGLLMEYFGYDIHREFGTREGWLLNYQTKDRVCAETDRLVTHGVLFFVGVSGANFRIEVPFFPRFTLSVDEMYAGGVEEYLLQKYATVISKIQRIEKTDLQEPNHLAQKPGKSPRAYLSIMCYTEKEAFTLRQEVDRAVKENIQRAREQSAIMLFSKEKKASAQRSLVESIFGVHEYDIPVGIQMSIQMNLNAGKWYTIEYTGQYSVKPSERVFPPDLRSFSFDIETTKDPLKFPNAEKDKVMMISIMSSAGGWLIVNREVVGEDIAPFEFWPTADIGGEFDIYNEPDERSTLQTFLTLVQTFKPHIMATYNGDMFDWPFVEKRLEVYKVDMGECIGIKKNAKEEYVADFILHLDCFRWVKRDSYLPAGSHGLKSVTRAKLGYFPDEIDPEDMLAFASTRPRVLASYSVSDAIATHFLYMKYVHPFIFSLATLIPLPPDDVLRQGSGALCEGLLMKEAHGSCVLIPPKKRTSLLHDYNGRIADSLSYVGGHVECLQSGIFRSDFEYNFSFKPEYLTQMMENVDAVIALELDGATATNTEEIKEDIQNKLQALIEMKTGRFRPHIYHLDVGAMYPNIILTNRLQPVAVTSERNCAQCEYYQEKDVCQRTMQWKARAEVFAVDAKTAQVLAKQVREETNRELPYEERLKSRVIEYAKKISRRTREIIIEEKQSTICQRENPFYVNAVRTFRDRRNEYKRFAKKAAAQAATALKTQTTINGETATELGKKAAIYDSLQIAHKCVLNSFYGYVMKKGARWYSMEMAAVVCQTGSSIIQRTKAVIDAFGIPLELDTDGIWALFPESFPHTYTLNTPSGPCTFSYICAALNQMLVQEFTNPQYLELQPGGEYRVSAENSIRFEIDGPYRAMFIPGSAKEGESIKKRYIVINAKEKISELKGFEFKRRGELKFVKSFQEELFNTLLLGKTLEECYFHLSVCANYWIDIIESQGESLADEEIFEYFGERRSMSKEAHEYAAIKTNCLTAAERLAEFLEQPAVAKGTSCAFIIAKYPEGDPVTSRAIPQSVFYAPVAVRQKYLKKWTGARVLPESVRDLIDWSYYLERLTNVITKIIIVPSALQGLKNPIPRITPPKWTVPQSTLTKFLQKKPEAPQQIPTHAQKLPTEQTTSQPAHYPNLTGYFSLKKQVRDPPSTFQTRREDKRETLPPAAAIAEITKHTFVRVVLKDGVFIHETLPLNKVFYLQADLPIIERLLVLYNTLASGAGELSMEKVRCLGVELAGDKNFLKITVNSHAFESKFHKYAQLFESPEVRHILELDAPPEARALECTGYQKLPVISLAHGTISGKTVYAVHDTETRMLEEPELLEYFQKQPPSLLFTLKTPPDTLPRERFLVIPQEIQAAQTIQGAAAAKTLLLAALERLKTAAETATAVSEYSHTPLLFSPSPVPYLQLNLLYYLERRKRNIVGWGDTTSELNTHYALGCQMVEPFRKEFTQEGVYEGLSATLHVSGAILLGIIESDVLLKEESASTKQTPELQALQSLIKKLVYTYIRKETGASQLIQQISGWARAAHRDTTLTDTVLLHISLLQTKFLSGVVRAIKTAGCDIVQTECEEITVFTRRATQQLADAQIQHAMESLSSLEYGSLLNVEVGQWYARIVMIDRANFHFALPSGQVEESFAFPIPEPILLSLLGEEELPSLEYLRETYDALPQSGMLLARLLFKIYALKFDAPAYGRKVAAIVRTSAFSETLTRPFGRVVSLGVGCPCFAETTFYAPLTGLTGPEEIEAHFMHLIQHRQKIEMHCKSCSAPFSRTALEEAICSKIYDLSKTAIKKEKLCQRCKKPAPGLITTRCACGGQFERDLPSTFTACREHLSSLSSLVPTVTVISYCRRMLRHLTQDGAE</sequence>
<dbReference type="SUPFAM" id="SSF53098">
    <property type="entry name" value="Ribonuclease H-like"/>
    <property type="match status" value="1"/>
</dbReference>
<dbReference type="VEuPathDB" id="MicrosporidiaDB:NEDG_01353"/>
<dbReference type="PANTHER" id="PTHR10670:SF0">
    <property type="entry name" value="DNA POLYMERASE EPSILON CATALYTIC SUBUNIT A"/>
    <property type="match status" value="1"/>
</dbReference>
<keyword evidence="14 15" id="KW-0539">Nucleus</keyword>
<feature type="domain" description="DNA polymerase epsilon ,catalytic subunit A thumb" evidence="19">
    <location>
        <begin position="909"/>
        <end position="1084"/>
    </location>
</feature>
<dbReference type="InterPro" id="IPR006134">
    <property type="entry name" value="DNA-dir_DNA_pol_B_multi_dom"/>
</dbReference>
<dbReference type="GO" id="GO:0003887">
    <property type="term" value="F:DNA-directed DNA polymerase activity"/>
    <property type="evidence" value="ECO:0007669"/>
    <property type="project" value="UniProtKB-KW"/>
</dbReference>
<keyword evidence="12 15" id="KW-0411">Iron-sulfur</keyword>
<evidence type="ECO:0000313" key="21">
    <source>
        <dbReference type="Proteomes" id="UP000185944"/>
    </source>
</evidence>
<keyword evidence="8 15" id="KW-0863">Zinc-finger</keyword>
<evidence type="ECO:0000259" key="19">
    <source>
        <dbReference type="Pfam" id="PF22634"/>
    </source>
</evidence>
<comment type="similarity">
    <text evidence="2 15">Belongs to the DNA polymerase type-B family.</text>
</comment>
<dbReference type="InterPro" id="IPR055191">
    <property type="entry name" value="POL2_thumb"/>
</dbReference>
<evidence type="ECO:0000256" key="13">
    <source>
        <dbReference type="ARBA" id="ARBA00023125"/>
    </source>
</evidence>
<proteinExistence type="inferred from homology"/>
<dbReference type="Gene3D" id="3.90.1600.10">
    <property type="entry name" value="Palm domain of DNA polymerase"/>
    <property type="match status" value="1"/>
</dbReference>
<dbReference type="InterPro" id="IPR023211">
    <property type="entry name" value="DNA_pol_palm_dom_sf"/>
</dbReference>
<dbReference type="Gene3D" id="3.30.420.10">
    <property type="entry name" value="Ribonuclease H-like superfamily/Ribonuclease H"/>
    <property type="match status" value="1"/>
</dbReference>
<dbReference type="InterPro" id="IPR036397">
    <property type="entry name" value="RNaseH_sf"/>
</dbReference>
<dbReference type="InterPro" id="IPR012337">
    <property type="entry name" value="RNaseH-like_sf"/>
</dbReference>
<gene>
    <name evidence="20" type="ORF">NEDG_01353</name>
</gene>
<dbReference type="SUPFAM" id="SSF56672">
    <property type="entry name" value="DNA/RNA polymerases"/>
    <property type="match status" value="1"/>
</dbReference>
<evidence type="ECO:0000259" key="16">
    <source>
        <dbReference type="Pfam" id="PF00136"/>
    </source>
</evidence>
<comment type="function">
    <text evidence="15">DNA polymerase II participates in chromosomal DNA replication.</text>
</comment>
<dbReference type="InterPro" id="IPR042087">
    <property type="entry name" value="DNA_pol_B_thumb"/>
</dbReference>
<keyword evidence="13 15" id="KW-0238">DNA-binding</keyword>
<keyword evidence="21" id="KW-1185">Reference proteome</keyword>
<evidence type="ECO:0000256" key="3">
    <source>
        <dbReference type="ARBA" id="ARBA00022485"/>
    </source>
</evidence>
<dbReference type="GO" id="GO:0006287">
    <property type="term" value="P:base-excision repair, gap-filling"/>
    <property type="evidence" value="ECO:0007669"/>
    <property type="project" value="TreeGrafter"/>
</dbReference>
<dbReference type="RefSeq" id="XP_067543959.1">
    <property type="nucleotide sequence ID" value="XM_067688771.1"/>
</dbReference>
<evidence type="ECO:0000256" key="9">
    <source>
        <dbReference type="ARBA" id="ARBA00022833"/>
    </source>
</evidence>
<evidence type="ECO:0000259" key="18">
    <source>
        <dbReference type="Pfam" id="PF08490"/>
    </source>
</evidence>
<evidence type="ECO:0000256" key="10">
    <source>
        <dbReference type="ARBA" id="ARBA00022932"/>
    </source>
</evidence>
<dbReference type="Pfam" id="PF08490">
    <property type="entry name" value="DUF1744"/>
    <property type="match status" value="1"/>
</dbReference>
<dbReference type="SMART" id="SM00486">
    <property type="entry name" value="POLBc"/>
    <property type="match status" value="1"/>
</dbReference>
<dbReference type="InterPro" id="IPR029703">
    <property type="entry name" value="POL2"/>
</dbReference>
<evidence type="ECO:0000256" key="7">
    <source>
        <dbReference type="ARBA" id="ARBA00022723"/>
    </source>
</evidence>
<dbReference type="GO" id="GO:0006297">
    <property type="term" value="P:nucleotide-excision repair, DNA gap filling"/>
    <property type="evidence" value="ECO:0007669"/>
    <property type="project" value="TreeGrafter"/>
</dbReference>
<keyword evidence="5 15" id="KW-0548">Nucleotidyltransferase</keyword>
<feature type="domain" description="DNA-directed DNA polymerase family B multifunctional" evidence="16">
    <location>
        <begin position="735"/>
        <end position="791"/>
    </location>
</feature>
<evidence type="ECO:0000256" key="11">
    <source>
        <dbReference type="ARBA" id="ARBA00023004"/>
    </source>
</evidence>
<dbReference type="GeneID" id="93647703"/>
<comment type="catalytic activity">
    <reaction evidence="15">
        <text>DNA(n) + a 2'-deoxyribonucleoside 5'-triphosphate = DNA(n+1) + diphosphate</text>
        <dbReference type="Rhea" id="RHEA:22508"/>
        <dbReference type="Rhea" id="RHEA-COMP:17339"/>
        <dbReference type="Rhea" id="RHEA-COMP:17340"/>
        <dbReference type="ChEBI" id="CHEBI:33019"/>
        <dbReference type="ChEBI" id="CHEBI:61560"/>
        <dbReference type="ChEBI" id="CHEBI:173112"/>
        <dbReference type="EC" id="2.7.7.7"/>
    </reaction>
</comment>
<evidence type="ECO:0000256" key="8">
    <source>
        <dbReference type="ARBA" id="ARBA00022771"/>
    </source>
</evidence>
<keyword evidence="7 15" id="KW-0479">Metal-binding</keyword>
<evidence type="ECO:0000256" key="12">
    <source>
        <dbReference type="ARBA" id="ARBA00023014"/>
    </source>
</evidence>
<dbReference type="InterPro" id="IPR043502">
    <property type="entry name" value="DNA/RNA_pol_sf"/>
</dbReference>
<dbReference type="OrthoDB" id="10060449at2759"/>
<evidence type="ECO:0000256" key="4">
    <source>
        <dbReference type="ARBA" id="ARBA00022679"/>
    </source>
</evidence>
<dbReference type="GO" id="GO:0008622">
    <property type="term" value="C:epsilon DNA polymerase complex"/>
    <property type="evidence" value="ECO:0007669"/>
    <property type="project" value="InterPro"/>
</dbReference>
<comment type="subcellular location">
    <subcellularLocation>
        <location evidence="1 15">Nucleus</location>
    </subcellularLocation>
</comment>
<dbReference type="InterPro" id="IPR013697">
    <property type="entry name" value="DNA_pol_e_suA_C"/>
</dbReference>
<dbReference type="GO" id="GO:0003677">
    <property type="term" value="F:DNA binding"/>
    <property type="evidence" value="ECO:0007669"/>
    <property type="project" value="UniProtKB-KW"/>
</dbReference>
<reference evidence="20 21" key="1">
    <citation type="submission" date="2016-02" db="EMBL/GenBank/DDBJ databases">
        <title>Discovery of a natural microsporidian pathogen with a broad tissue tropism in Caenorhabditis elegans.</title>
        <authorList>
            <person name="Luallen R.J."/>
            <person name="Reinke A.W."/>
            <person name="Tong L."/>
            <person name="Botts M.R."/>
            <person name="Felix M.-A."/>
            <person name="Troemel E.R."/>
        </authorList>
    </citation>
    <scope>NUCLEOTIDE SEQUENCE [LARGE SCALE GENOMIC DNA]</scope>
    <source>
        <strain evidence="20 21">JUm2807</strain>
    </source>
</reference>
<evidence type="ECO:0000256" key="5">
    <source>
        <dbReference type="ARBA" id="ARBA00022695"/>
    </source>
</evidence>
<dbReference type="GO" id="GO:0051539">
    <property type="term" value="F:4 iron, 4 sulfur cluster binding"/>
    <property type="evidence" value="ECO:0007669"/>
    <property type="project" value="UniProtKB-KW"/>
</dbReference>
<dbReference type="InterPro" id="IPR006133">
    <property type="entry name" value="DNA-dir_DNA_pol_B_exonuc"/>
</dbReference>
<dbReference type="PANTHER" id="PTHR10670">
    <property type="entry name" value="DNA POLYMERASE EPSILON CATALYTIC SUBUNIT A"/>
    <property type="match status" value="1"/>
</dbReference>
<dbReference type="GO" id="GO:0000278">
    <property type="term" value="P:mitotic cell cycle"/>
    <property type="evidence" value="ECO:0007669"/>
    <property type="project" value="TreeGrafter"/>
</dbReference>
<keyword evidence="11 15" id="KW-0408">Iron</keyword>
<dbReference type="GO" id="GO:0008310">
    <property type="term" value="F:single-stranded DNA 3'-5' DNA exonuclease activity"/>
    <property type="evidence" value="ECO:0007669"/>
    <property type="project" value="TreeGrafter"/>
</dbReference>
<dbReference type="EC" id="2.7.7.7" evidence="15"/>
<dbReference type="Gene3D" id="1.10.132.60">
    <property type="entry name" value="DNA polymerase family B, C-terminal domain"/>
    <property type="match status" value="1"/>
</dbReference>
<dbReference type="FunFam" id="3.30.420.10:FF:000010">
    <property type="entry name" value="DNA polymerase epsilon catalytic subunit"/>
    <property type="match status" value="1"/>
</dbReference>
<dbReference type="Proteomes" id="UP000185944">
    <property type="component" value="Unassembled WGS sequence"/>
</dbReference>
<dbReference type="Pfam" id="PF22634">
    <property type="entry name" value="POL2_thumb"/>
    <property type="match status" value="1"/>
</dbReference>
<dbReference type="InterPro" id="IPR006172">
    <property type="entry name" value="DNA-dir_DNA_pol_B"/>
</dbReference>
<comment type="caution">
    <text evidence="20">The sequence shown here is derived from an EMBL/GenBank/DDBJ whole genome shotgun (WGS) entry which is preliminary data.</text>
</comment>
<keyword evidence="9 15" id="KW-0862">Zinc</keyword>
<name>A0A177ED14_9MICR</name>
<dbReference type="GO" id="GO:0008270">
    <property type="term" value="F:zinc ion binding"/>
    <property type="evidence" value="ECO:0007669"/>
    <property type="project" value="UniProtKB-KW"/>
</dbReference>
<dbReference type="STRING" id="1805483.A0A177ED14"/>
<dbReference type="GO" id="GO:0006272">
    <property type="term" value="P:leading strand elongation"/>
    <property type="evidence" value="ECO:0007669"/>
    <property type="project" value="TreeGrafter"/>
</dbReference>
<feature type="domain" description="DNA polymerase epsilon catalytic subunit A C-terminal" evidence="18">
    <location>
        <begin position="1487"/>
        <end position="1629"/>
    </location>
</feature>
<evidence type="ECO:0000256" key="2">
    <source>
        <dbReference type="ARBA" id="ARBA00005755"/>
    </source>
</evidence>
<evidence type="ECO:0000256" key="15">
    <source>
        <dbReference type="RuleBase" id="RU365029"/>
    </source>
</evidence>
<accession>A0A177ED14</accession>
<evidence type="ECO:0000259" key="17">
    <source>
        <dbReference type="Pfam" id="PF03104"/>
    </source>
</evidence>
<organism evidence="20 21">
    <name type="scientific">Nematocida displodere</name>
    <dbReference type="NCBI Taxonomy" id="1805483"/>
    <lineage>
        <taxon>Eukaryota</taxon>
        <taxon>Fungi</taxon>
        <taxon>Fungi incertae sedis</taxon>
        <taxon>Microsporidia</taxon>
        <taxon>Nematocida</taxon>
    </lineage>
</organism>
<dbReference type="Pfam" id="PF03104">
    <property type="entry name" value="DNA_pol_B_exo1"/>
    <property type="match status" value="1"/>
</dbReference>
<dbReference type="Pfam" id="PF00136">
    <property type="entry name" value="DNA_pol_B"/>
    <property type="match status" value="1"/>
</dbReference>
<feature type="domain" description="DNA-directed DNA polymerase family B exonuclease" evidence="17">
    <location>
        <begin position="183"/>
        <end position="385"/>
    </location>
</feature>
<evidence type="ECO:0000256" key="1">
    <source>
        <dbReference type="ARBA" id="ARBA00004123"/>
    </source>
</evidence>
<evidence type="ECO:0000256" key="14">
    <source>
        <dbReference type="ARBA" id="ARBA00023242"/>
    </source>
</evidence>
<dbReference type="GO" id="GO:0045004">
    <property type="term" value="P:DNA replication proofreading"/>
    <property type="evidence" value="ECO:0007669"/>
    <property type="project" value="TreeGrafter"/>
</dbReference>
<keyword evidence="10 15" id="KW-0239">DNA-directed DNA polymerase</keyword>